<dbReference type="InterPro" id="IPR027417">
    <property type="entry name" value="P-loop_NTPase"/>
</dbReference>
<comment type="caution">
    <text evidence="6">The sequence shown here is derived from an EMBL/GenBank/DDBJ whole genome shotgun (WGS) entry which is preliminary data.</text>
</comment>
<evidence type="ECO:0000256" key="2">
    <source>
        <dbReference type="ARBA" id="ARBA00022741"/>
    </source>
</evidence>
<organism evidence="6 7">
    <name type="scientific">Panaeolus cyanescens</name>
    <dbReference type="NCBI Taxonomy" id="181874"/>
    <lineage>
        <taxon>Eukaryota</taxon>
        <taxon>Fungi</taxon>
        <taxon>Dikarya</taxon>
        <taxon>Basidiomycota</taxon>
        <taxon>Agaricomycotina</taxon>
        <taxon>Agaricomycetes</taxon>
        <taxon>Agaricomycetidae</taxon>
        <taxon>Agaricales</taxon>
        <taxon>Agaricineae</taxon>
        <taxon>Galeropsidaceae</taxon>
        <taxon>Panaeolus</taxon>
    </lineage>
</organism>
<dbReference type="InterPro" id="IPR008972">
    <property type="entry name" value="Cupredoxin"/>
</dbReference>
<dbReference type="GO" id="GO:0005507">
    <property type="term" value="F:copper ion binding"/>
    <property type="evidence" value="ECO:0007669"/>
    <property type="project" value="InterPro"/>
</dbReference>
<gene>
    <name evidence="6" type="ORF">CVT24_003669</name>
</gene>
<feature type="signal peptide" evidence="4">
    <location>
        <begin position="1"/>
        <end position="18"/>
    </location>
</feature>
<protein>
    <recommendedName>
        <fullName evidence="5">AIG1-type G domain-containing protein</fullName>
    </recommendedName>
</protein>
<dbReference type="OrthoDB" id="3190709at2759"/>
<evidence type="ECO:0000256" key="4">
    <source>
        <dbReference type="SAM" id="SignalP"/>
    </source>
</evidence>
<dbReference type="AlphaFoldDB" id="A0A409W8D8"/>
<keyword evidence="4" id="KW-0732">Signal</keyword>
<evidence type="ECO:0000259" key="5">
    <source>
        <dbReference type="Pfam" id="PF04548"/>
    </source>
</evidence>
<evidence type="ECO:0000313" key="7">
    <source>
        <dbReference type="Proteomes" id="UP000284842"/>
    </source>
</evidence>
<dbReference type="Proteomes" id="UP000284842">
    <property type="component" value="Unassembled WGS sequence"/>
</dbReference>
<proteinExistence type="predicted"/>
<name>A0A409W8D8_9AGAR</name>
<keyword evidence="7" id="KW-1185">Reference proteome</keyword>
<dbReference type="EMBL" id="NHTK01005725">
    <property type="protein sequence ID" value="PPQ74800.1"/>
    <property type="molecule type" value="Genomic_DNA"/>
</dbReference>
<dbReference type="InParanoid" id="A0A409W8D8"/>
<feature type="chain" id="PRO_5019461795" description="AIG1-type G domain-containing protein" evidence="4">
    <location>
        <begin position="19"/>
        <end position="370"/>
    </location>
</feature>
<keyword evidence="1" id="KW-0479">Metal-binding</keyword>
<feature type="coiled-coil region" evidence="3">
    <location>
        <begin position="272"/>
        <end position="334"/>
    </location>
</feature>
<feature type="domain" description="AIG1-type G" evidence="5">
    <location>
        <begin position="50"/>
        <end position="196"/>
    </location>
</feature>
<dbReference type="GO" id="GO:0005525">
    <property type="term" value="F:GTP binding"/>
    <property type="evidence" value="ECO:0007669"/>
    <property type="project" value="InterPro"/>
</dbReference>
<dbReference type="PROSITE" id="PS00080">
    <property type="entry name" value="MULTICOPPER_OXIDASE2"/>
    <property type="match status" value="1"/>
</dbReference>
<dbReference type="SUPFAM" id="SSF49503">
    <property type="entry name" value="Cupredoxins"/>
    <property type="match status" value="1"/>
</dbReference>
<dbReference type="InterPro" id="IPR006703">
    <property type="entry name" value="G_AIG1"/>
</dbReference>
<keyword evidence="3" id="KW-0175">Coiled coil</keyword>
<dbReference type="STRING" id="181874.A0A409W8D8"/>
<dbReference type="Gene3D" id="3.40.50.300">
    <property type="entry name" value="P-loop containing nucleotide triphosphate hydrolases"/>
    <property type="match status" value="1"/>
</dbReference>
<accession>A0A409W8D8</accession>
<sequence length="370" mass="41888">MHCHIDWHFAAGLAVVFAEDPDTVATFTPPGPVGIEKVPDGQKLPLWSTRIILLGVTGTGKSNFLECIANDKTLGLSKDQLESVTDKIQCYKLLNVKKKTRIGRNGPIYVIDTPGFADRRLSEKKIVTMLHEWGMTSQDSLGIVVDRAMYFERITDTRASGSKKRARELFEMITGEKAASRIVIVTTMWDTLWNESQKNKAEVRFEEYKTSQWEKFTKKGTRCARFLNTQESAIHLLDEVLAQHLSIAGFAFSEKQYIGQEFQKAPYASFVLERLVERLMAVEGRLGGIEEELKLHHDDDGSNSRDVDWSADVVQELEREREELGALWSELNAELKDYKGNDVDPSADAPVKERSIRGIHRRVSEWLAGV</sequence>
<dbReference type="InterPro" id="IPR002355">
    <property type="entry name" value="Cu_oxidase_Cu_BS"/>
</dbReference>
<reference evidence="6 7" key="1">
    <citation type="journal article" date="2018" name="Evol. Lett.">
        <title>Horizontal gene cluster transfer increased hallucinogenic mushroom diversity.</title>
        <authorList>
            <person name="Reynolds H.T."/>
            <person name="Vijayakumar V."/>
            <person name="Gluck-Thaler E."/>
            <person name="Korotkin H.B."/>
            <person name="Matheny P.B."/>
            <person name="Slot J.C."/>
        </authorList>
    </citation>
    <scope>NUCLEOTIDE SEQUENCE [LARGE SCALE GENOMIC DNA]</scope>
    <source>
        <strain evidence="6 7">2629</strain>
    </source>
</reference>
<keyword evidence="2" id="KW-0547">Nucleotide-binding</keyword>
<dbReference type="Pfam" id="PF04548">
    <property type="entry name" value="AIG1"/>
    <property type="match status" value="1"/>
</dbReference>
<evidence type="ECO:0000313" key="6">
    <source>
        <dbReference type="EMBL" id="PPQ74800.1"/>
    </source>
</evidence>
<evidence type="ECO:0000256" key="3">
    <source>
        <dbReference type="SAM" id="Coils"/>
    </source>
</evidence>
<dbReference type="SUPFAM" id="SSF52540">
    <property type="entry name" value="P-loop containing nucleoside triphosphate hydrolases"/>
    <property type="match status" value="1"/>
</dbReference>
<dbReference type="Gene3D" id="2.60.40.420">
    <property type="entry name" value="Cupredoxins - blue copper proteins"/>
    <property type="match status" value="1"/>
</dbReference>
<evidence type="ECO:0000256" key="1">
    <source>
        <dbReference type="ARBA" id="ARBA00022723"/>
    </source>
</evidence>